<evidence type="ECO:0000256" key="7">
    <source>
        <dbReference type="ARBA" id="ARBA00023204"/>
    </source>
</evidence>
<evidence type="ECO:0000256" key="3">
    <source>
        <dbReference type="ARBA" id="ARBA00011918"/>
    </source>
</evidence>
<evidence type="ECO:0000313" key="11">
    <source>
        <dbReference type="Proteomes" id="UP000001681"/>
    </source>
</evidence>
<proteinExistence type="inferred from homology"/>
<organism evidence="10 11">
    <name type="scientific">Exiguobacterium sibiricum (strain DSM 17290 / CCUG 55495 / CIP 109462 / JCM 13490 / 255-15)</name>
    <dbReference type="NCBI Taxonomy" id="262543"/>
    <lineage>
        <taxon>Bacteria</taxon>
        <taxon>Bacillati</taxon>
        <taxon>Bacillota</taxon>
        <taxon>Bacilli</taxon>
        <taxon>Bacillales</taxon>
        <taxon>Bacillales Family XII. Incertae Sedis</taxon>
        <taxon>Exiguobacterium</taxon>
    </lineage>
</organism>
<keyword evidence="4 10" id="KW-0489">Methyltransferase</keyword>
<evidence type="ECO:0000256" key="5">
    <source>
        <dbReference type="ARBA" id="ARBA00022679"/>
    </source>
</evidence>
<keyword evidence="5 10" id="KW-0808">Transferase</keyword>
<name>B1YK63_EXIS2</name>
<comment type="catalytic activity">
    <reaction evidence="1">
        <text>a 4-O-methyl-thymidine in DNA + L-cysteinyl-[protein] = a thymidine in DNA + S-methyl-L-cysteinyl-[protein]</text>
        <dbReference type="Rhea" id="RHEA:53428"/>
        <dbReference type="Rhea" id="RHEA-COMP:10131"/>
        <dbReference type="Rhea" id="RHEA-COMP:10132"/>
        <dbReference type="Rhea" id="RHEA-COMP:13555"/>
        <dbReference type="Rhea" id="RHEA-COMP:13556"/>
        <dbReference type="ChEBI" id="CHEBI:29950"/>
        <dbReference type="ChEBI" id="CHEBI:82612"/>
        <dbReference type="ChEBI" id="CHEBI:137386"/>
        <dbReference type="ChEBI" id="CHEBI:137387"/>
        <dbReference type="EC" id="2.1.1.63"/>
    </reaction>
</comment>
<dbReference type="Pfam" id="PF01035">
    <property type="entry name" value="DNA_binding_1"/>
    <property type="match status" value="1"/>
</dbReference>
<evidence type="ECO:0000256" key="4">
    <source>
        <dbReference type="ARBA" id="ARBA00022603"/>
    </source>
</evidence>
<evidence type="ECO:0000256" key="2">
    <source>
        <dbReference type="ARBA" id="ARBA00008711"/>
    </source>
</evidence>
<dbReference type="KEGG" id="esi:Exig_0663"/>
<comment type="catalytic activity">
    <reaction evidence="8">
        <text>a 6-O-methyl-2'-deoxyguanosine in DNA + L-cysteinyl-[protein] = S-methyl-L-cysteinyl-[protein] + a 2'-deoxyguanosine in DNA</text>
        <dbReference type="Rhea" id="RHEA:24000"/>
        <dbReference type="Rhea" id="RHEA-COMP:10131"/>
        <dbReference type="Rhea" id="RHEA-COMP:10132"/>
        <dbReference type="Rhea" id="RHEA-COMP:11367"/>
        <dbReference type="Rhea" id="RHEA-COMP:11368"/>
        <dbReference type="ChEBI" id="CHEBI:29950"/>
        <dbReference type="ChEBI" id="CHEBI:82612"/>
        <dbReference type="ChEBI" id="CHEBI:85445"/>
        <dbReference type="ChEBI" id="CHEBI:85448"/>
        <dbReference type="EC" id="2.1.1.63"/>
    </reaction>
</comment>
<reference evidence="10 11" key="2">
    <citation type="journal article" date="2008" name="BMC Genomics">
        <title>Architecture of thermal adaptation in an Exiguobacterium sibiricum strain isolated from 3 million year old permafrost: a genome and transcriptome approach.</title>
        <authorList>
            <person name="Rodrigues D.F."/>
            <person name="Ivanova N."/>
            <person name="He Z."/>
            <person name="Huebner M."/>
            <person name="Zhou J."/>
            <person name="Tiedje J.M."/>
        </authorList>
    </citation>
    <scope>NUCLEOTIDE SEQUENCE [LARGE SCALE GENOMIC DNA]</scope>
    <source>
        <strain evidence="11">DSM 17290 / CIP 109462 / JCM 13490 / 255-15</strain>
    </source>
</reference>
<reference evidence="11" key="3">
    <citation type="submission" date="2008-04" db="EMBL/GenBank/DDBJ databases">
        <title>Complete sequence of chromosome of Exiguobacterium sibiricum 255-15.</title>
        <authorList>
            <consortium name="US DOE Joint Genome Institute"/>
            <person name="Copeland A."/>
            <person name="Lucas S."/>
            <person name="Lapidus A."/>
            <person name="Glavina del Rio T."/>
            <person name="Dalin E."/>
            <person name="Tice H."/>
            <person name="Bruce D."/>
            <person name="Goodwin L."/>
            <person name="Pitluck S."/>
            <person name="Kiss H."/>
            <person name="Chertkov O."/>
            <person name="Monk C."/>
            <person name="Brettin T."/>
            <person name="Detter J.C."/>
            <person name="Han C."/>
            <person name="Kuske C.R."/>
            <person name="Schmutz J."/>
            <person name="Larimer F."/>
            <person name="Land M."/>
            <person name="Hauser L."/>
            <person name="Kyrpides N."/>
            <person name="Mikhailova N."/>
            <person name="Vishnivetskaya T."/>
            <person name="Rodrigues D.F."/>
            <person name="Gilichinsky D."/>
            <person name="Tiedje J."/>
            <person name="Richardson P."/>
        </authorList>
    </citation>
    <scope>NUCLEOTIDE SEQUENCE [LARGE SCALE GENOMIC DNA]</scope>
    <source>
        <strain evidence="11">DSM 17290 / CIP 109462 / JCM 13490 / 255-15</strain>
    </source>
</reference>
<dbReference type="NCBIfam" id="TIGR00589">
    <property type="entry name" value="ogt"/>
    <property type="match status" value="1"/>
</dbReference>
<evidence type="ECO:0000259" key="9">
    <source>
        <dbReference type="Pfam" id="PF01035"/>
    </source>
</evidence>
<gene>
    <name evidence="10" type="ordered locus">Exig_0663</name>
</gene>
<dbReference type="InterPro" id="IPR036217">
    <property type="entry name" value="MethylDNA_cys_MeTrfase_DNAb"/>
</dbReference>
<dbReference type="FunFam" id="1.10.10.10:FF:000214">
    <property type="entry name" value="Methylated-DNA--protein-cysteine methyltransferase"/>
    <property type="match status" value="1"/>
</dbReference>
<dbReference type="EMBL" id="CP001022">
    <property type="protein sequence ID" value="ACB60144.1"/>
    <property type="molecule type" value="Genomic_DNA"/>
</dbReference>
<dbReference type="RefSeq" id="WP_012369568.1">
    <property type="nucleotide sequence ID" value="NC_010556.1"/>
</dbReference>
<dbReference type="AlphaFoldDB" id="B1YK63"/>
<sequence length="161" mass="17769">MPYKKMSYTFGELVIGWEEEEVVYLDFGHDMARLKKYLDPAAYYEASLPDFLADALDAYEQGQPEALNTISCRLEVTAFQHRVLEALRSIPFGQTASYGQLARMIGSDKVARAVGGALNRNPIALIYPCHRIIGASGKMTGFASGIAHKEALLAHELGEKN</sequence>
<dbReference type="Gene3D" id="1.10.10.10">
    <property type="entry name" value="Winged helix-like DNA-binding domain superfamily/Winged helix DNA-binding domain"/>
    <property type="match status" value="1"/>
</dbReference>
<dbReference type="EC" id="2.1.1.63" evidence="3"/>
<dbReference type="STRING" id="262543.Exig_0663"/>
<dbReference type="eggNOG" id="COG0350">
    <property type="taxonomic scope" value="Bacteria"/>
</dbReference>
<dbReference type="InterPro" id="IPR014048">
    <property type="entry name" value="MethylDNA_cys_MeTrfase_DNA-bd"/>
</dbReference>
<feature type="domain" description="Methylated-DNA-[protein]-cysteine S-methyltransferase DNA binding" evidence="9">
    <location>
        <begin position="78"/>
        <end position="156"/>
    </location>
</feature>
<dbReference type="OrthoDB" id="9802228at2"/>
<dbReference type="GO" id="GO:0003908">
    <property type="term" value="F:methylated-DNA-[protein]-cysteine S-methyltransferase activity"/>
    <property type="evidence" value="ECO:0007669"/>
    <property type="project" value="UniProtKB-EC"/>
</dbReference>
<protein>
    <recommendedName>
        <fullName evidence="3">methylated-DNA--[protein]-cysteine S-methyltransferase</fullName>
        <ecNumber evidence="3">2.1.1.63</ecNumber>
    </recommendedName>
</protein>
<dbReference type="HOGENOM" id="CLU_000445_52_2_9"/>
<keyword evidence="6" id="KW-0227">DNA damage</keyword>
<dbReference type="SUPFAM" id="SSF46767">
    <property type="entry name" value="Methylated DNA-protein cysteine methyltransferase, C-terminal domain"/>
    <property type="match status" value="1"/>
</dbReference>
<accession>B1YK63</accession>
<dbReference type="PANTHER" id="PTHR10815">
    <property type="entry name" value="METHYLATED-DNA--PROTEIN-CYSTEINE METHYLTRANSFERASE"/>
    <property type="match status" value="1"/>
</dbReference>
<keyword evidence="7" id="KW-0234">DNA repair</keyword>
<dbReference type="GO" id="GO:0032259">
    <property type="term" value="P:methylation"/>
    <property type="evidence" value="ECO:0007669"/>
    <property type="project" value="UniProtKB-KW"/>
</dbReference>
<evidence type="ECO:0000313" key="10">
    <source>
        <dbReference type="EMBL" id="ACB60144.1"/>
    </source>
</evidence>
<dbReference type="InterPro" id="IPR036388">
    <property type="entry name" value="WH-like_DNA-bd_sf"/>
</dbReference>
<evidence type="ECO:0000256" key="1">
    <source>
        <dbReference type="ARBA" id="ARBA00001286"/>
    </source>
</evidence>
<comment type="similarity">
    <text evidence="2">Belongs to the MGMT family.</text>
</comment>
<keyword evidence="11" id="KW-1185">Reference proteome</keyword>
<dbReference type="PANTHER" id="PTHR10815:SF13">
    <property type="entry name" value="METHYLATED-DNA--PROTEIN-CYSTEINE METHYLTRANSFERASE"/>
    <property type="match status" value="1"/>
</dbReference>
<evidence type="ECO:0000256" key="6">
    <source>
        <dbReference type="ARBA" id="ARBA00022763"/>
    </source>
</evidence>
<dbReference type="Proteomes" id="UP000001681">
    <property type="component" value="Chromosome"/>
</dbReference>
<evidence type="ECO:0000256" key="8">
    <source>
        <dbReference type="ARBA" id="ARBA00049348"/>
    </source>
</evidence>
<dbReference type="GO" id="GO:0006281">
    <property type="term" value="P:DNA repair"/>
    <property type="evidence" value="ECO:0007669"/>
    <property type="project" value="UniProtKB-KW"/>
</dbReference>
<dbReference type="CDD" id="cd06445">
    <property type="entry name" value="ATase"/>
    <property type="match status" value="1"/>
</dbReference>
<reference evidence="10 11" key="1">
    <citation type="journal article" date="2006" name="Extremophiles">
        <title>Characterization of Exiguobacterium isolates from the Siberian permafrost. Description of Exiguobacterium sibiricum sp. nov.</title>
        <authorList>
            <person name="Rodrigues D.F."/>
            <person name="Goris J."/>
            <person name="Vishnivetskaya T."/>
            <person name="Gilichinsky D."/>
            <person name="Thomashow M.F."/>
            <person name="Tiedje J.M."/>
        </authorList>
    </citation>
    <scope>NUCLEOTIDE SEQUENCE [LARGE SCALE GENOMIC DNA]</scope>
    <source>
        <strain evidence="11">DSM 17290 / CIP 109462 / JCM 13490 / 255-15</strain>
    </source>
</reference>